<dbReference type="EMBL" id="MT141345">
    <property type="protein sequence ID" value="QJA58884.1"/>
    <property type="molecule type" value="Genomic_DNA"/>
</dbReference>
<name>A0A6M3IN88_9ZZZZ</name>
<reference evidence="1" key="1">
    <citation type="submission" date="2020-03" db="EMBL/GenBank/DDBJ databases">
        <title>The deep terrestrial virosphere.</title>
        <authorList>
            <person name="Holmfeldt K."/>
            <person name="Nilsson E."/>
            <person name="Simone D."/>
            <person name="Lopez-Fernandez M."/>
            <person name="Wu X."/>
            <person name="de Brujin I."/>
            <person name="Lundin D."/>
            <person name="Andersson A."/>
            <person name="Bertilsson S."/>
            <person name="Dopson M."/>
        </authorList>
    </citation>
    <scope>NUCLEOTIDE SEQUENCE</scope>
    <source>
        <strain evidence="1">MM415B01386</strain>
    </source>
</reference>
<accession>A0A6M3IN88</accession>
<dbReference type="AlphaFoldDB" id="A0A6M3IN88"/>
<sequence length="188" mass="21107">MAMPRSSDIMRLMKHYVSLKNRLSNHTPGEGLTYRKKGNCLRMSCDLTRRGRPSKSTRNVVIAHSGGLYNLDPLGWDNCYTIVNVCRRVSDGRSSWGRQINDPGWNVVWKVEKNTLFMTTDMSLEGPLSKSRKSWTIGSSRGPYAFDPVNLPEFFAICQVCRRVPAHMLIDLKGLLNAQGICGGEDLG</sequence>
<organism evidence="1">
    <name type="scientific">viral metagenome</name>
    <dbReference type="NCBI Taxonomy" id="1070528"/>
    <lineage>
        <taxon>unclassified sequences</taxon>
        <taxon>metagenomes</taxon>
        <taxon>organismal metagenomes</taxon>
    </lineage>
</organism>
<protein>
    <submittedName>
        <fullName evidence="1">Uncharacterized protein</fullName>
    </submittedName>
</protein>
<gene>
    <name evidence="1" type="ORF">MM415B01386_0002</name>
</gene>
<proteinExistence type="predicted"/>
<evidence type="ECO:0000313" key="1">
    <source>
        <dbReference type="EMBL" id="QJA58884.1"/>
    </source>
</evidence>